<dbReference type="GO" id="GO:0005737">
    <property type="term" value="C:cytoplasm"/>
    <property type="evidence" value="ECO:0007669"/>
    <property type="project" value="UniProtKB-SubCell"/>
</dbReference>
<dbReference type="RefSeq" id="WP_274958670.1">
    <property type="nucleotide sequence ID" value="NZ_DYWQ01000043.1"/>
</dbReference>
<dbReference type="GO" id="GO:0005525">
    <property type="term" value="F:GTP binding"/>
    <property type="evidence" value="ECO:0007669"/>
    <property type="project" value="UniProtKB-UniRule"/>
</dbReference>
<evidence type="ECO:0000256" key="5">
    <source>
        <dbReference type="ARBA" id="ARBA00023134"/>
    </source>
</evidence>
<dbReference type="InterPro" id="IPR027417">
    <property type="entry name" value="P-loop_NTPase"/>
</dbReference>
<comment type="function">
    <text evidence="6">GTPase that associates with the 50S ribosomal subunit and may have a role during protein synthesis or ribosome biogenesis.</text>
</comment>
<dbReference type="Pfam" id="PF16360">
    <property type="entry name" value="GTP-bdg_M"/>
    <property type="match status" value="1"/>
</dbReference>
<evidence type="ECO:0000313" key="11">
    <source>
        <dbReference type="EMBL" id="HJF44676.1"/>
    </source>
</evidence>
<dbReference type="PROSITE" id="PS51705">
    <property type="entry name" value="G_HFLX"/>
    <property type="match status" value="1"/>
</dbReference>
<name>A0A921GE98_9ACTN</name>
<evidence type="ECO:0000256" key="9">
    <source>
        <dbReference type="SAM" id="MobiDB-lite"/>
    </source>
</evidence>
<dbReference type="PANTHER" id="PTHR10229:SF0">
    <property type="entry name" value="GTP-BINDING PROTEIN 6-RELATED"/>
    <property type="match status" value="1"/>
</dbReference>
<feature type="binding site" evidence="7">
    <location>
        <begin position="263"/>
        <end position="266"/>
    </location>
    <ligand>
        <name>GTP</name>
        <dbReference type="ChEBI" id="CHEBI:37565"/>
    </ligand>
</feature>
<feature type="region of interest" description="Disordered" evidence="9">
    <location>
        <begin position="441"/>
        <end position="464"/>
    </location>
</feature>
<protein>
    <recommendedName>
        <fullName evidence="6">GTPase HflX</fullName>
    </recommendedName>
    <alternativeName>
        <fullName evidence="6">GTP-binding protein HflX</fullName>
    </alternativeName>
</protein>
<feature type="binding site" evidence="8">
    <location>
        <position position="243"/>
    </location>
    <ligand>
        <name>Mg(2+)</name>
        <dbReference type="ChEBI" id="CHEBI:18420"/>
    </ligand>
</feature>
<dbReference type="InterPro" id="IPR042108">
    <property type="entry name" value="GTPase_HflX_N_sf"/>
</dbReference>
<dbReference type="InterPro" id="IPR016496">
    <property type="entry name" value="GTPase_HflX"/>
</dbReference>
<dbReference type="NCBIfam" id="TIGR00231">
    <property type="entry name" value="small_GTP"/>
    <property type="match status" value="1"/>
</dbReference>
<comment type="subcellular location">
    <subcellularLocation>
        <location evidence="6">Cytoplasm</location>
    </subcellularLocation>
    <text evidence="6">May associate with membranes.</text>
</comment>
<dbReference type="EMBL" id="DYWQ01000043">
    <property type="protein sequence ID" value="HJF44676.1"/>
    <property type="molecule type" value="Genomic_DNA"/>
</dbReference>
<feature type="binding site" evidence="8">
    <location>
        <position position="223"/>
    </location>
    <ligand>
        <name>Mg(2+)</name>
        <dbReference type="ChEBI" id="CHEBI:18420"/>
    </ligand>
</feature>
<comment type="similarity">
    <text evidence="6">Belongs to the TRAFAC class OBG-HflX-like GTPase superfamily. HflX GTPase family.</text>
</comment>
<evidence type="ECO:0000256" key="2">
    <source>
        <dbReference type="ARBA" id="ARBA00022723"/>
    </source>
</evidence>
<reference evidence="11" key="2">
    <citation type="submission" date="2021-09" db="EMBL/GenBank/DDBJ databases">
        <authorList>
            <person name="Gilroy R."/>
        </authorList>
    </citation>
    <scope>NUCLEOTIDE SEQUENCE</scope>
    <source>
        <strain evidence="11">CHK124-7917</strain>
    </source>
</reference>
<dbReference type="InterPro" id="IPR032305">
    <property type="entry name" value="GTP-bd_M"/>
</dbReference>
<dbReference type="GO" id="GO:0046872">
    <property type="term" value="F:metal ion binding"/>
    <property type="evidence" value="ECO:0007669"/>
    <property type="project" value="UniProtKB-KW"/>
</dbReference>
<dbReference type="NCBIfam" id="TIGR03156">
    <property type="entry name" value="GTP_HflX"/>
    <property type="match status" value="1"/>
</dbReference>
<feature type="binding site" evidence="7">
    <location>
        <begin position="329"/>
        <end position="332"/>
    </location>
    <ligand>
        <name>GTP</name>
        <dbReference type="ChEBI" id="CHEBI:37565"/>
    </ligand>
</feature>
<evidence type="ECO:0000256" key="8">
    <source>
        <dbReference type="PIRSR" id="PIRSR006809-2"/>
    </source>
</evidence>
<dbReference type="Proteomes" id="UP000697330">
    <property type="component" value="Unassembled WGS sequence"/>
</dbReference>
<evidence type="ECO:0000256" key="6">
    <source>
        <dbReference type="HAMAP-Rule" id="MF_00900"/>
    </source>
</evidence>
<evidence type="ECO:0000256" key="4">
    <source>
        <dbReference type="ARBA" id="ARBA00022842"/>
    </source>
</evidence>
<reference evidence="11" key="1">
    <citation type="journal article" date="2021" name="PeerJ">
        <title>Extensive microbial diversity within the chicken gut microbiome revealed by metagenomics and culture.</title>
        <authorList>
            <person name="Gilroy R."/>
            <person name="Ravi A."/>
            <person name="Getino M."/>
            <person name="Pursley I."/>
            <person name="Horton D.L."/>
            <person name="Alikhan N.F."/>
            <person name="Baker D."/>
            <person name="Gharbi K."/>
            <person name="Hall N."/>
            <person name="Watson M."/>
            <person name="Adriaenssens E.M."/>
            <person name="Foster-Nyarko E."/>
            <person name="Jarju S."/>
            <person name="Secka A."/>
            <person name="Antonio M."/>
            <person name="Oren A."/>
            <person name="Chaudhuri R.R."/>
            <person name="La Ragione R."/>
            <person name="Hildebrand F."/>
            <person name="Pallen M.J."/>
        </authorList>
    </citation>
    <scope>NUCLEOTIDE SEQUENCE</scope>
    <source>
        <strain evidence="11">CHK124-7917</strain>
    </source>
</reference>
<feature type="binding site" evidence="7">
    <location>
        <begin position="353"/>
        <end position="355"/>
    </location>
    <ligand>
        <name>GTP</name>
        <dbReference type="ChEBI" id="CHEBI:37565"/>
    </ligand>
</feature>
<comment type="subunit">
    <text evidence="6">Monomer. Associates with the 50S ribosomal subunit.</text>
</comment>
<evidence type="ECO:0000256" key="3">
    <source>
        <dbReference type="ARBA" id="ARBA00022741"/>
    </source>
</evidence>
<evidence type="ECO:0000259" key="10">
    <source>
        <dbReference type="PROSITE" id="PS51705"/>
    </source>
</evidence>
<keyword evidence="2 8" id="KW-0479">Metal-binding</keyword>
<dbReference type="Gene3D" id="3.40.50.11060">
    <property type="entry name" value="GTPase HflX, N-terminal domain"/>
    <property type="match status" value="1"/>
</dbReference>
<evidence type="ECO:0000256" key="7">
    <source>
        <dbReference type="PIRSR" id="PIRSR006809-1"/>
    </source>
</evidence>
<dbReference type="HAMAP" id="MF_00900">
    <property type="entry name" value="GTPase_HflX"/>
    <property type="match status" value="1"/>
</dbReference>
<dbReference type="FunFam" id="3.40.50.11060:FF:000001">
    <property type="entry name" value="GTPase HflX"/>
    <property type="match status" value="1"/>
</dbReference>
<organism evidence="11 12">
    <name type="scientific">Thermophilibacter provencensis</name>
    <dbReference type="NCBI Taxonomy" id="1852386"/>
    <lineage>
        <taxon>Bacteria</taxon>
        <taxon>Bacillati</taxon>
        <taxon>Actinomycetota</taxon>
        <taxon>Coriobacteriia</taxon>
        <taxon>Coriobacteriales</taxon>
        <taxon>Atopobiaceae</taxon>
        <taxon>Thermophilibacter</taxon>
    </lineage>
</organism>
<evidence type="ECO:0000313" key="12">
    <source>
        <dbReference type="Proteomes" id="UP000697330"/>
    </source>
</evidence>
<comment type="cofactor">
    <cofactor evidence="8">
        <name>Mg(2+)</name>
        <dbReference type="ChEBI" id="CHEBI:18420"/>
    </cofactor>
</comment>
<dbReference type="PIRSF" id="PIRSF006809">
    <property type="entry name" value="GTP-binding_hflX_prd"/>
    <property type="match status" value="1"/>
</dbReference>
<accession>A0A921GE98</accession>
<dbReference type="InterPro" id="IPR006073">
    <property type="entry name" value="GTP-bd"/>
</dbReference>
<dbReference type="GO" id="GO:0003924">
    <property type="term" value="F:GTPase activity"/>
    <property type="evidence" value="ECO:0007669"/>
    <property type="project" value="UniProtKB-UniRule"/>
</dbReference>
<dbReference type="Gene3D" id="6.10.250.2860">
    <property type="match status" value="1"/>
</dbReference>
<feature type="domain" description="Hflx-type G" evidence="10">
    <location>
        <begin position="210"/>
        <end position="375"/>
    </location>
</feature>
<dbReference type="SUPFAM" id="SSF52540">
    <property type="entry name" value="P-loop containing nucleoside triphosphate hydrolases"/>
    <property type="match status" value="1"/>
</dbReference>
<dbReference type="PRINTS" id="PR00326">
    <property type="entry name" value="GTP1OBG"/>
</dbReference>
<dbReference type="InterPro" id="IPR030394">
    <property type="entry name" value="G_HFLX_dom"/>
</dbReference>
<proteinExistence type="inferred from homology"/>
<dbReference type="GO" id="GO:0043022">
    <property type="term" value="F:ribosome binding"/>
    <property type="evidence" value="ECO:0007669"/>
    <property type="project" value="TreeGrafter"/>
</dbReference>
<dbReference type="InterPro" id="IPR005225">
    <property type="entry name" value="Small_GTP-bd"/>
</dbReference>
<comment type="caution">
    <text evidence="11">The sequence shown here is derived from an EMBL/GenBank/DDBJ whole genome shotgun (WGS) entry which is preliminary data.</text>
</comment>
<dbReference type="InterPro" id="IPR025121">
    <property type="entry name" value="GTPase_HflX_N"/>
</dbReference>
<feature type="binding site" evidence="7">
    <location>
        <begin position="216"/>
        <end position="223"/>
    </location>
    <ligand>
        <name>GTP</name>
        <dbReference type="ChEBI" id="CHEBI:37565"/>
    </ligand>
</feature>
<dbReference type="Pfam" id="PF01926">
    <property type="entry name" value="MMR_HSR1"/>
    <property type="match status" value="1"/>
</dbReference>
<keyword evidence="3 6" id="KW-0547">Nucleotide-binding</keyword>
<dbReference type="AlphaFoldDB" id="A0A921GE98"/>
<sequence length="464" mass="51230">MPRFSPLSTAPVPERAILVGVDLGRSEWSCEESLSELARLAETDGAEVVHTMYQRLDAPVPRTFIGRGKVEELCSLVRDLRADVVIFDDELTPSQQANLERAVGEPVKIIDRTALILDIFGVHARTHEGRLQVQLAQLQYVLPRLRGMWSHLVGEQTRGGIGSRFGQGESQLEVDRRLVRSRISTLSRELERLERRRGVQSKARWDSGVWRVALVGYTNAGKSTLLNLLTGADVYAKDELFATLDPTTRSLVLDEGRKITLTDTVGFIQKLPTTLVESFKSTLAEVRAADLVLLVVDASDPHRELEIDAVRAVLEDIDASGVRSVVVLNKCDLLDQEGLREALASHPDAVAISARTGWGARGLLYRIAREAAEGSVTMSVLVPYDKGLLMKMVHERCQVMRESYVQGGLMATVKADERMAHTLAPYEVLSDGELEGFAEREKDGLVDDIDDQGVPSDEVERGDA</sequence>
<dbReference type="Gene3D" id="3.40.50.300">
    <property type="entry name" value="P-loop containing nucleotide triphosphate hydrolases"/>
    <property type="match status" value="1"/>
</dbReference>
<keyword evidence="1 6" id="KW-0963">Cytoplasm</keyword>
<dbReference type="CDD" id="cd01878">
    <property type="entry name" value="HflX"/>
    <property type="match status" value="1"/>
</dbReference>
<keyword evidence="4 8" id="KW-0460">Magnesium</keyword>
<dbReference type="PANTHER" id="PTHR10229">
    <property type="entry name" value="GTP-BINDING PROTEIN HFLX"/>
    <property type="match status" value="1"/>
</dbReference>
<evidence type="ECO:0000256" key="1">
    <source>
        <dbReference type="ARBA" id="ARBA00022490"/>
    </source>
</evidence>
<feature type="binding site" evidence="7">
    <location>
        <begin position="241"/>
        <end position="245"/>
    </location>
    <ligand>
        <name>GTP</name>
        <dbReference type="ChEBI" id="CHEBI:37565"/>
    </ligand>
</feature>
<keyword evidence="5 6" id="KW-0342">GTP-binding</keyword>
<dbReference type="Pfam" id="PF13167">
    <property type="entry name" value="GTP-bdg_N"/>
    <property type="match status" value="1"/>
</dbReference>
<gene>
    <name evidence="6 11" type="primary">hflX</name>
    <name evidence="11" type="ORF">K8U72_02680</name>
</gene>